<evidence type="ECO:0000313" key="8">
    <source>
        <dbReference type="EMBL" id="KAJ7216662.1"/>
    </source>
</evidence>
<evidence type="ECO:0000313" key="9">
    <source>
        <dbReference type="Proteomes" id="UP001219525"/>
    </source>
</evidence>
<evidence type="ECO:0000256" key="4">
    <source>
        <dbReference type="ARBA" id="ARBA00023163"/>
    </source>
</evidence>
<dbReference type="InterPro" id="IPR036864">
    <property type="entry name" value="Zn2-C6_fun-type_DNA-bd_sf"/>
</dbReference>
<feature type="compositionally biased region" description="Polar residues" evidence="6">
    <location>
        <begin position="590"/>
        <end position="602"/>
    </location>
</feature>
<proteinExistence type="predicted"/>
<dbReference type="InterPro" id="IPR051089">
    <property type="entry name" value="prtT"/>
</dbReference>
<reference evidence="8" key="1">
    <citation type="submission" date="2023-03" db="EMBL/GenBank/DDBJ databases">
        <title>Massive genome expansion in bonnet fungi (Mycena s.s.) driven by repeated elements and novel gene families across ecological guilds.</title>
        <authorList>
            <consortium name="Lawrence Berkeley National Laboratory"/>
            <person name="Harder C.B."/>
            <person name="Miyauchi S."/>
            <person name="Viragh M."/>
            <person name="Kuo A."/>
            <person name="Thoen E."/>
            <person name="Andreopoulos B."/>
            <person name="Lu D."/>
            <person name="Skrede I."/>
            <person name="Drula E."/>
            <person name="Henrissat B."/>
            <person name="Morin E."/>
            <person name="Kohler A."/>
            <person name="Barry K."/>
            <person name="LaButti K."/>
            <person name="Morin E."/>
            <person name="Salamov A."/>
            <person name="Lipzen A."/>
            <person name="Mereny Z."/>
            <person name="Hegedus B."/>
            <person name="Baldrian P."/>
            <person name="Stursova M."/>
            <person name="Weitz H."/>
            <person name="Taylor A."/>
            <person name="Grigoriev I.V."/>
            <person name="Nagy L.G."/>
            <person name="Martin F."/>
            <person name="Kauserud H."/>
        </authorList>
    </citation>
    <scope>NUCLEOTIDE SEQUENCE</scope>
    <source>
        <strain evidence="8">9144</strain>
    </source>
</reference>
<dbReference type="GO" id="GO:0000981">
    <property type="term" value="F:DNA-binding transcription factor activity, RNA polymerase II-specific"/>
    <property type="evidence" value="ECO:0007669"/>
    <property type="project" value="InterPro"/>
</dbReference>
<keyword evidence="2" id="KW-0805">Transcription regulation</keyword>
<dbReference type="PROSITE" id="PS00463">
    <property type="entry name" value="ZN2_CY6_FUNGAL_1"/>
    <property type="match status" value="1"/>
</dbReference>
<dbReference type="EMBL" id="JARJCW010000015">
    <property type="protein sequence ID" value="KAJ7216662.1"/>
    <property type="molecule type" value="Genomic_DNA"/>
</dbReference>
<evidence type="ECO:0000256" key="5">
    <source>
        <dbReference type="ARBA" id="ARBA00023242"/>
    </source>
</evidence>
<accession>A0AAD6VLQ1</accession>
<dbReference type="GO" id="GO:0008270">
    <property type="term" value="F:zinc ion binding"/>
    <property type="evidence" value="ECO:0007669"/>
    <property type="project" value="InterPro"/>
</dbReference>
<evidence type="ECO:0000256" key="3">
    <source>
        <dbReference type="ARBA" id="ARBA00023125"/>
    </source>
</evidence>
<dbReference type="GO" id="GO:0005634">
    <property type="term" value="C:nucleus"/>
    <property type="evidence" value="ECO:0007669"/>
    <property type="project" value="UniProtKB-SubCell"/>
</dbReference>
<dbReference type="CDD" id="cd12148">
    <property type="entry name" value="fungal_TF_MHR"/>
    <property type="match status" value="1"/>
</dbReference>
<dbReference type="PANTHER" id="PTHR31845:SF17">
    <property type="entry name" value="ZN(II)2CYS6 TRANSCRIPTION FACTOR (EUROFUNG)"/>
    <property type="match status" value="1"/>
</dbReference>
<feature type="compositionally biased region" description="Polar residues" evidence="6">
    <location>
        <begin position="634"/>
        <end position="643"/>
    </location>
</feature>
<feature type="compositionally biased region" description="Pro residues" evidence="6">
    <location>
        <begin position="603"/>
        <end position="615"/>
    </location>
</feature>
<dbReference type="Proteomes" id="UP001219525">
    <property type="component" value="Unassembled WGS sequence"/>
</dbReference>
<protein>
    <recommendedName>
        <fullName evidence="7">Zn(2)-C6 fungal-type domain-containing protein</fullName>
    </recommendedName>
</protein>
<dbReference type="CDD" id="cd00067">
    <property type="entry name" value="GAL4"/>
    <property type="match status" value="1"/>
</dbReference>
<evidence type="ECO:0000256" key="2">
    <source>
        <dbReference type="ARBA" id="ARBA00023015"/>
    </source>
</evidence>
<evidence type="ECO:0000256" key="1">
    <source>
        <dbReference type="ARBA" id="ARBA00004123"/>
    </source>
</evidence>
<sequence>MAISSPPDLYINVTSALVAQDPPMKRTRETNDELESTFTARASAKKSKSIQACTSCRKHKTRCEILDRSKSPVRCHRCQVLTLQCSYEETMAPTTSTSTTVTPEDTALTTVKTGMQAAGAYPSNLPPTDRLWAFVSEDYSEIDWSAPMLAIQQLSKMPLIHSNTPSPPPFVFPPGEVTLAKILPDEQIGYLLDLFDEQYTPWINFKLARSTNSTLLDIVCCAIASRHLDNGPANIQVKMMLQKLTEDSIAKTIFNPRSSESVETIQALLILSLWEPVGGPNETEERRDGRLLIASAVSMAMNLRLNKASLKAAAFKSRHGGRLSAEHAKDLEEMLDNARLVAARLCLGTGRVPLSRRSAEDQQLIVFPKSLEGVLEYGDIRLGLAASAFDHVEEGISIRLQTGMDIGDWHDRTMVILEKLKRLKRLIVPLPYVLEHHQFYFHMMHIYEGIARLLILYYALWDARMSVGHVPFGASWHPYFKPHGREVVGMWARDMSITTEGFLVNVIAADMRLLRTAPDNIFTMIALAAGYLVGVKFLLFRGGTELPGGSDLVLAKIVEHVACVPGYAAQRAALLVRGMIAKWENRNNKDLNSAHSNSNNSRPPAPTTTGTPPPGAASSYPTPTSDHLIDHAAPTTSGSTPNSDFLELSAFTQPSSIPEIDLNMFMDTITLDAEFWNNLALQTQPLPEFE</sequence>
<dbReference type="PANTHER" id="PTHR31845">
    <property type="entry name" value="FINGER DOMAIN PROTEIN, PUTATIVE-RELATED"/>
    <property type="match status" value="1"/>
</dbReference>
<dbReference type="InterPro" id="IPR001138">
    <property type="entry name" value="Zn2Cys6_DnaBD"/>
</dbReference>
<dbReference type="Gene3D" id="4.10.240.10">
    <property type="entry name" value="Zn(2)-C6 fungal-type DNA-binding domain"/>
    <property type="match status" value="1"/>
</dbReference>
<keyword evidence="3" id="KW-0238">DNA-binding</keyword>
<dbReference type="AlphaFoldDB" id="A0AAD6VLQ1"/>
<evidence type="ECO:0000259" key="7">
    <source>
        <dbReference type="PROSITE" id="PS50048"/>
    </source>
</evidence>
<comment type="caution">
    <text evidence="8">The sequence shown here is derived from an EMBL/GenBank/DDBJ whole genome shotgun (WGS) entry which is preliminary data.</text>
</comment>
<feature type="region of interest" description="Disordered" evidence="6">
    <location>
        <begin position="588"/>
        <end position="645"/>
    </location>
</feature>
<dbReference type="SUPFAM" id="SSF57701">
    <property type="entry name" value="Zn2/Cys6 DNA-binding domain"/>
    <property type="match status" value="1"/>
</dbReference>
<dbReference type="GO" id="GO:0000976">
    <property type="term" value="F:transcription cis-regulatory region binding"/>
    <property type="evidence" value="ECO:0007669"/>
    <property type="project" value="TreeGrafter"/>
</dbReference>
<dbReference type="PROSITE" id="PS50048">
    <property type="entry name" value="ZN2_CY6_FUNGAL_2"/>
    <property type="match status" value="1"/>
</dbReference>
<feature type="domain" description="Zn(2)-C6 fungal-type" evidence="7">
    <location>
        <begin position="52"/>
        <end position="87"/>
    </location>
</feature>
<keyword evidence="4" id="KW-0804">Transcription</keyword>
<evidence type="ECO:0000256" key="6">
    <source>
        <dbReference type="SAM" id="MobiDB-lite"/>
    </source>
</evidence>
<organism evidence="8 9">
    <name type="scientific">Mycena pura</name>
    <dbReference type="NCBI Taxonomy" id="153505"/>
    <lineage>
        <taxon>Eukaryota</taxon>
        <taxon>Fungi</taxon>
        <taxon>Dikarya</taxon>
        <taxon>Basidiomycota</taxon>
        <taxon>Agaricomycotina</taxon>
        <taxon>Agaricomycetes</taxon>
        <taxon>Agaricomycetidae</taxon>
        <taxon>Agaricales</taxon>
        <taxon>Marasmiineae</taxon>
        <taxon>Mycenaceae</taxon>
        <taxon>Mycena</taxon>
    </lineage>
</organism>
<name>A0AAD6VLQ1_9AGAR</name>
<gene>
    <name evidence="8" type="ORF">GGX14DRAFT_442325</name>
</gene>
<keyword evidence="5" id="KW-0539">Nucleus</keyword>
<keyword evidence="9" id="KW-1185">Reference proteome</keyword>
<comment type="subcellular location">
    <subcellularLocation>
        <location evidence="1">Nucleus</location>
    </subcellularLocation>
</comment>
<dbReference type="Pfam" id="PF00172">
    <property type="entry name" value="Zn_clus"/>
    <property type="match status" value="1"/>
</dbReference>